<feature type="domain" description="PAC" evidence="3">
    <location>
        <begin position="170"/>
        <end position="222"/>
    </location>
</feature>
<dbReference type="Proteomes" id="UP000313645">
    <property type="component" value="Unassembled WGS sequence"/>
</dbReference>
<organism evidence="5 6">
    <name type="scientific">Marinobacter halodurans</name>
    <dbReference type="NCBI Taxonomy" id="2528979"/>
    <lineage>
        <taxon>Bacteria</taxon>
        <taxon>Pseudomonadati</taxon>
        <taxon>Pseudomonadota</taxon>
        <taxon>Gammaproteobacteria</taxon>
        <taxon>Pseudomonadales</taxon>
        <taxon>Marinobacteraceae</taxon>
        <taxon>Marinobacter</taxon>
    </lineage>
</organism>
<dbReference type="CDD" id="cd00130">
    <property type="entry name" value="PAS"/>
    <property type="match status" value="2"/>
</dbReference>
<dbReference type="SUPFAM" id="SSF55073">
    <property type="entry name" value="Nucleotide cyclase"/>
    <property type="match status" value="1"/>
</dbReference>
<dbReference type="Pfam" id="PF08447">
    <property type="entry name" value="PAS_3"/>
    <property type="match status" value="1"/>
</dbReference>
<dbReference type="SUPFAM" id="SSF55785">
    <property type="entry name" value="PYP-like sensor domain (PAS domain)"/>
    <property type="match status" value="2"/>
</dbReference>
<dbReference type="NCBIfam" id="TIGR00254">
    <property type="entry name" value="GGDEF"/>
    <property type="match status" value="1"/>
</dbReference>
<proteinExistence type="predicted"/>
<name>A0ABY1ZG18_9GAMM</name>
<evidence type="ECO:0000259" key="4">
    <source>
        <dbReference type="PROSITE" id="PS50887"/>
    </source>
</evidence>
<reference evidence="5 6" key="1">
    <citation type="submission" date="2019-02" db="EMBL/GenBank/DDBJ databases">
        <title>Marinobacter halodurans sp. nov., a marine bacterium isolated from sea tidal flat.</title>
        <authorList>
            <person name="Yoo Y."/>
            <person name="Lee D.W."/>
            <person name="Kim B.S."/>
            <person name="Kim J.-J."/>
        </authorList>
    </citation>
    <scope>NUCLEOTIDE SEQUENCE [LARGE SCALE GENOMIC DNA]</scope>
    <source>
        <strain evidence="5 6">YJ-S3-2</strain>
    </source>
</reference>
<feature type="transmembrane region" description="Helical" evidence="1">
    <location>
        <begin position="51"/>
        <end position="70"/>
    </location>
</feature>
<feature type="domain" description="PAS" evidence="2">
    <location>
        <begin position="223"/>
        <end position="298"/>
    </location>
</feature>
<dbReference type="CDD" id="cd01949">
    <property type="entry name" value="GGDEF"/>
    <property type="match status" value="1"/>
</dbReference>
<keyword evidence="1" id="KW-0812">Transmembrane</keyword>
<dbReference type="InterPro" id="IPR052155">
    <property type="entry name" value="Biofilm_reg_signaling"/>
</dbReference>
<dbReference type="PANTHER" id="PTHR44757:SF2">
    <property type="entry name" value="BIOFILM ARCHITECTURE MAINTENANCE PROTEIN MBAA"/>
    <property type="match status" value="1"/>
</dbReference>
<dbReference type="InterPro" id="IPR029787">
    <property type="entry name" value="Nucleotide_cyclase"/>
</dbReference>
<dbReference type="NCBIfam" id="TIGR00229">
    <property type="entry name" value="sensory_box"/>
    <property type="match status" value="2"/>
</dbReference>
<keyword evidence="6" id="KW-1185">Reference proteome</keyword>
<dbReference type="PROSITE" id="PS50887">
    <property type="entry name" value="GGDEF"/>
    <property type="match status" value="1"/>
</dbReference>
<dbReference type="Pfam" id="PF00989">
    <property type="entry name" value="PAS"/>
    <property type="match status" value="1"/>
</dbReference>
<comment type="caution">
    <text evidence="5">The sequence shown here is derived from an EMBL/GenBank/DDBJ whole genome shotgun (WGS) entry which is preliminary data.</text>
</comment>
<dbReference type="RefSeq" id="WP_131483467.1">
    <property type="nucleotide sequence ID" value="NZ_SJDL01000038.1"/>
</dbReference>
<dbReference type="Gene3D" id="3.30.70.270">
    <property type="match status" value="1"/>
</dbReference>
<dbReference type="SMART" id="SM00267">
    <property type="entry name" value="GGDEF"/>
    <property type="match status" value="1"/>
</dbReference>
<feature type="transmembrane region" description="Helical" evidence="1">
    <location>
        <begin position="12"/>
        <end position="31"/>
    </location>
</feature>
<accession>A0ABY1ZG18</accession>
<keyword evidence="1" id="KW-0472">Membrane</keyword>
<evidence type="ECO:0000259" key="3">
    <source>
        <dbReference type="PROSITE" id="PS50113"/>
    </source>
</evidence>
<protein>
    <submittedName>
        <fullName evidence="5">Sensor domain-containing diguanylate cyclase</fullName>
    </submittedName>
</protein>
<dbReference type="InterPro" id="IPR043128">
    <property type="entry name" value="Rev_trsase/Diguanyl_cyclase"/>
</dbReference>
<feature type="domain" description="PAC" evidence="3">
    <location>
        <begin position="301"/>
        <end position="351"/>
    </location>
</feature>
<gene>
    <name evidence="5" type="ORF">EZI54_19030</name>
</gene>
<feature type="domain" description="PAS" evidence="2">
    <location>
        <begin position="93"/>
        <end position="166"/>
    </location>
</feature>
<dbReference type="InterPro" id="IPR013767">
    <property type="entry name" value="PAS_fold"/>
</dbReference>
<dbReference type="InterPro" id="IPR035965">
    <property type="entry name" value="PAS-like_dom_sf"/>
</dbReference>
<dbReference type="InterPro" id="IPR000700">
    <property type="entry name" value="PAS-assoc_C"/>
</dbReference>
<dbReference type="InterPro" id="IPR013655">
    <property type="entry name" value="PAS_fold_3"/>
</dbReference>
<feature type="domain" description="GGDEF" evidence="4">
    <location>
        <begin position="383"/>
        <end position="517"/>
    </location>
</feature>
<dbReference type="SMART" id="SM00091">
    <property type="entry name" value="PAS"/>
    <property type="match status" value="2"/>
</dbReference>
<dbReference type="EMBL" id="SJDL01000038">
    <property type="protein sequence ID" value="TBW49810.1"/>
    <property type="molecule type" value="Genomic_DNA"/>
</dbReference>
<sequence>MSASRDVGSPLRRALLICVGYAVVSALWVAASDRMLSLVVHSPEALTSIQTWKGLGFVLVTALFLFLLIYQQFRRYARMLAINQAQAESIHDLSQFRESIIDNASIWINVLDPQGRVLVWNKAAERISGYTRDEVLHSNSMWGLLFPDDEDRAHVLELAESIIRDGLDLNGFESRIQTKQGLLRAMSWNSRRFFTPEGEVAGAITIGQDLTEQRQMESLAHDSERQLKTLMDNLPGMTYRCLFDESWTMKFVSDGCRSLTGYSPDELINNRTVAFADLIDPADNEASTRAVEQAIGNAEPYALEYALTRRDGRRIWVWEKGRSVEVDGQLMLEGIILDISDRKALEEELARLATHDALTGLFNRREVERRLREELVRAERYKRPVAVLWIDLDHFKAVNDAHGHAGGDEVLRRLSEQLLDSVRAADIVGRYGGEEFVVILPEHDLPEARETAERLRSLVASQVIDINDHVEVSLSISVGVAVYPEHGQTVKTLCESADQAMYAAKQAGRNQVCAAHSAGDS</sequence>
<dbReference type="Pfam" id="PF00990">
    <property type="entry name" value="GGDEF"/>
    <property type="match status" value="1"/>
</dbReference>
<evidence type="ECO:0000313" key="6">
    <source>
        <dbReference type="Proteomes" id="UP000313645"/>
    </source>
</evidence>
<keyword evidence="1" id="KW-1133">Transmembrane helix</keyword>
<evidence type="ECO:0000259" key="2">
    <source>
        <dbReference type="PROSITE" id="PS50112"/>
    </source>
</evidence>
<evidence type="ECO:0000256" key="1">
    <source>
        <dbReference type="SAM" id="Phobius"/>
    </source>
</evidence>
<dbReference type="PANTHER" id="PTHR44757">
    <property type="entry name" value="DIGUANYLATE CYCLASE DGCP"/>
    <property type="match status" value="1"/>
</dbReference>
<dbReference type="PROSITE" id="PS50113">
    <property type="entry name" value="PAC"/>
    <property type="match status" value="2"/>
</dbReference>
<dbReference type="PROSITE" id="PS50112">
    <property type="entry name" value="PAS"/>
    <property type="match status" value="2"/>
</dbReference>
<dbReference type="Gene3D" id="3.30.450.20">
    <property type="entry name" value="PAS domain"/>
    <property type="match status" value="2"/>
</dbReference>
<dbReference type="InterPro" id="IPR000014">
    <property type="entry name" value="PAS"/>
</dbReference>
<dbReference type="InterPro" id="IPR000160">
    <property type="entry name" value="GGDEF_dom"/>
</dbReference>
<evidence type="ECO:0000313" key="5">
    <source>
        <dbReference type="EMBL" id="TBW49810.1"/>
    </source>
</evidence>